<dbReference type="EMBL" id="AC116368">
    <property type="protein sequence ID" value="AAX92848.1"/>
    <property type="molecule type" value="Genomic_DNA"/>
</dbReference>
<reference evidence="3" key="1">
    <citation type="journal article" date="2005" name="Nature">
        <title>The map-based sequence of the rice genome.</title>
        <authorList>
            <consortium name="International rice genome sequencing project (IRGSP)"/>
            <person name="Matsumoto T."/>
            <person name="Wu J."/>
            <person name="Kanamori H."/>
            <person name="Katayose Y."/>
            <person name="Fujisawa M."/>
            <person name="Namiki N."/>
            <person name="Mizuno H."/>
            <person name="Yamamoto K."/>
            <person name="Antonio B.A."/>
            <person name="Baba T."/>
            <person name="Sakata K."/>
            <person name="Nagamura Y."/>
            <person name="Aoki H."/>
            <person name="Arikawa K."/>
            <person name="Arita K."/>
            <person name="Bito T."/>
            <person name="Chiden Y."/>
            <person name="Fujitsuka N."/>
            <person name="Fukunaka R."/>
            <person name="Hamada M."/>
            <person name="Harada C."/>
            <person name="Hayashi A."/>
            <person name="Hijishita S."/>
            <person name="Honda M."/>
            <person name="Hosokawa S."/>
            <person name="Ichikawa Y."/>
            <person name="Idonuma A."/>
            <person name="Iijima M."/>
            <person name="Ikeda M."/>
            <person name="Ikeno M."/>
            <person name="Ito K."/>
            <person name="Ito S."/>
            <person name="Ito T."/>
            <person name="Ito Y."/>
            <person name="Ito Y."/>
            <person name="Iwabuchi A."/>
            <person name="Kamiya K."/>
            <person name="Karasawa W."/>
            <person name="Kurita K."/>
            <person name="Katagiri S."/>
            <person name="Kikuta A."/>
            <person name="Kobayashi H."/>
            <person name="Kobayashi N."/>
            <person name="Machita K."/>
            <person name="Maehara T."/>
            <person name="Masukawa M."/>
            <person name="Mizubayashi T."/>
            <person name="Mukai Y."/>
            <person name="Nagasaki H."/>
            <person name="Nagata Y."/>
            <person name="Naito S."/>
            <person name="Nakashima M."/>
            <person name="Nakama Y."/>
            <person name="Nakamichi Y."/>
            <person name="Nakamura M."/>
            <person name="Meguro A."/>
            <person name="Negishi M."/>
            <person name="Ohta I."/>
            <person name="Ohta T."/>
            <person name="Okamoto M."/>
            <person name="Ono N."/>
            <person name="Saji S."/>
            <person name="Sakaguchi M."/>
            <person name="Sakai K."/>
            <person name="Shibata M."/>
            <person name="Shimokawa T."/>
            <person name="Song J."/>
            <person name="Takazaki Y."/>
            <person name="Terasawa K."/>
            <person name="Tsugane M."/>
            <person name="Tsuji K."/>
            <person name="Ueda S."/>
            <person name="Waki K."/>
            <person name="Yamagata H."/>
            <person name="Yamamoto M."/>
            <person name="Yamamoto S."/>
            <person name="Yamane H."/>
            <person name="Yoshiki S."/>
            <person name="Yoshihara R."/>
            <person name="Yukawa K."/>
            <person name="Zhong H."/>
            <person name="Yano M."/>
            <person name="Yuan Q."/>
            <person name="Ouyang S."/>
            <person name="Liu J."/>
            <person name="Jones K.M."/>
            <person name="Gansberger K."/>
            <person name="Moffat K."/>
            <person name="Hill J."/>
            <person name="Bera J."/>
            <person name="Fadrosh D."/>
            <person name="Jin S."/>
            <person name="Johri S."/>
            <person name="Kim M."/>
            <person name="Overton L."/>
            <person name="Reardon M."/>
            <person name="Tsitrin T."/>
            <person name="Vuong H."/>
            <person name="Weaver B."/>
            <person name="Ciecko A."/>
            <person name="Tallon L."/>
            <person name="Jackson J."/>
            <person name="Pai G."/>
            <person name="Aken S.V."/>
            <person name="Utterback T."/>
            <person name="Reidmuller S."/>
            <person name="Feldblyum T."/>
            <person name="Hsiao J."/>
            <person name="Zismann V."/>
            <person name="Iobst S."/>
            <person name="de Vazeille A.R."/>
            <person name="Buell C.R."/>
            <person name="Ying K."/>
            <person name="Li Y."/>
            <person name="Lu T."/>
            <person name="Huang Y."/>
            <person name="Zhao Q."/>
            <person name="Feng Q."/>
            <person name="Zhang L."/>
            <person name="Zhu J."/>
            <person name="Weng Q."/>
            <person name="Mu J."/>
            <person name="Lu Y."/>
            <person name="Fan D."/>
            <person name="Liu Y."/>
            <person name="Guan J."/>
            <person name="Zhang Y."/>
            <person name="Yu S."/>
            <person name="Liu X."/>
            <person name="Zhang Y."/>
            <person name="Hong G."/>
            <person name="Han B."/>
            <person name="Choisne N."/>
            <person name="Demange N."/>
            <person name="Orjeda G."/>
            <person name="Samain S."/>
            <person name="Cattolico L."/>
            <person name="Pelletier E."/>
            <person name="Couloux A."/>
            <person name="Segurens B."/>
            <person name="Wincker P."/>
            <person name="D'Hont A."/>
            <person name="Scarpelli C."/>
            <person name="Weissenbach J."/>
            <person name="Salanoubat M."/>
            <person name="Quetier F."/>
            <person name="Yu Y."/>
            <person name="Kim H.R."/>
            <person name="Rambo T."/>
            <person name="Currie J."/>
            <person name="Collura K."/>
            <person name="Luo M."/>
            <person name="Yang T."/>
            <person name="Ammiraju J.S.S."/>
            <person name="Engler F."/>
            <person name="Soderlund C."/>
            <person name="Wing R.A."/>
            <person name="Palmer L.E."/>
            <person name="de la Bastide M."/>
            <person name="Spiegel L."/>
            <person name="Nascimento L."/>
            <person name="Zutavern T."/>
            <person name="O'Shaughnessy A."/>
            <person name="Dike S."/>
            <person name="Dedhia N."/>
            <person name="Preston R."/>
            <person name="Balija V."/>
            <person name="McCombie W.R."/>
            <person name="Chow T."/>
            <person name="Chen H."/>
            <person name="Chung M."/>
            <person name="Chen C."/>
            <person name="Shaw J."/>
            <person name="Wu H."/>
            <person name="Hsiao K."/>
            <person name="Chao Y."/>
            <person name="Chu M."/>
            <person name="Cheng C."/>
            <person name="Hour A."/>
            <person name="Lee P."/>
            <person name="Lin S."/>
            <person name="Lin Y."/>
            <person name="Liou J."/>
            <person name="Liu S."/>
            <person name="Hsing Y."/>
            <person name="Raghuvanshi S."/>
            <person name="Mohanty A."/>
            <person name="Bharti A.K."/>
            <person name="Gaur A."/>
            <person name="Gupta V."/>
            <person name="Kumar D."/>
            <person name="Ravi V."/>
            <person name="Vij S."/>
            <person name="Kapur A."/>
            <person name="Khurana P."/>
            <person name="Khurana P."/>
            <person name="Khurana J.P."/>
            <person name="Tyagi A.K."/>
            <person name="Gaikwad K."/>
            <person name="Singh A."/>
            <person name="Dalal V."/>
            <person name="Srivastava S."/>
            <person name="Dixit A."/>
            <person name="Pal A.K."/>
            <person name="Ghazi I.A."/>
            <person name="Yadav M."/>
            <person name="Pandit A."/>
            <person name="Bhargava A."/>
            <person name="Sureshbabu K."/>
            <person name="Batra K."/>
            <person name="Sharma T.R."/>
            <person name="Mohapatra T."/>
            <person name="Singh N.K."/>
            <person name="Messing J."/>
            <person name="Nelson A.B."/>
            <person name="Fuks G."/>
            <person name="Kavchok S."/>
            <person name="Keizer G."/>
            <person name="Linton E."/>
            <person name="Llaca V."/>
            <person name="Song R."/>
            <person name="Tanyolac B."/>
            <person name="Young S."/>
            <person name="Ho-Il K."/>
            <person name="Hahn J.H."/>
            <person name="Sangsakoo G."/>
            <person name="Vanavichit A."/>
            <person name="de Mattos Luiz.A.T."/>
            <person name="Zimmer P.D."/>
            <person name="Malone G."/>
            <person name="Dellagostin O."/>
            <person name="de Oliveira A.C."/>
            <person name="Bevan M."/>
            <person name="Bancroft I."/>
            <person name="Minx P."/>
            <person name="Cordum H."/>
            <person name="Wilson R."/>
            <person name="Cheng Z."/>
            <person name="Jin W."/>
            <person name="Jiang J."/>
            <person name="Leong S.A."/>
            <person name="Iwama H."/>
            <person name="Gojobori T."/>
            <person name="Itoh T."/>
            <person name="Niimura Y."/>
            <person name="Fujii Y."/>
            <person name="Habara T."/>
            <person name="Sakai H."/>
            <person name="Sato Y."/>
            <person name="Wilson G."/>
            <person name="Kumar K."/>
            <person name="McCouch S."/>
            <person name="Juretic N."/>
            <person name="Hoen D."/>
            <person name="Wright S."/>
            <person name="Bruskiewich R."/>
            <person name="Bureau T."/>
            <person name="Miyao A."/>
            <person name="Hirochika H."/>
            <person name="Nishikawa T."/>
            <person name="Kadowaki K."/>
            <person name="Sugiura M."/>
            <person name="Burr B."/>
            <person name="Sasaki T."/>
        </authorList>
    </citation>
    <scope>NUCLEOTIDE SEQUENCE [LARGE SCALE GENOMIC DNA]</scope>
    <source>
        <strain evidence="3">cv. Nipponbare</strain>
    </source>
</reference>
<evidence type="ECO:0000313" key="2">
    <source>
        <dbReference type="EMBL" id="AAX92848.1"/>
    </source>
</evidence>
<gene>
    <name evidence="2" type="ordered locus">LOC_Os11g17520</name>
</gene>
<feature type="region of interest" description="Disordered" evidence="1">
    <location>
        <begin position="313"/>
        <end position="344"/>
    </location>
</feature>
<feature type="compositionally biased region" description="Basic and acidic residues" evidence="1">
    <location>
        <begin position="258"/>
        <end position="271"/>
    </location>
</feature>
<evidence type="ECO:0000313" key="3">
    <source>
        <dbReference type="Proteomes" id="UP000000763"/>
    </source>
</evidence>
<evidence type="ECO:0000256" key="1">
    <source>
        <dbReference type="SAM" id="MobiDB-lite"/>
    </source>
</evidence>
<feature type="compositionally biased region" description="Low complexity" evidence="1">
    <location>
        <begin position="19"/>
        <end position="31"/>
    </location>
</feature>
<accession>Q2R779</accession>
<name>Q2R779_ORYSJ</name>
<protein>
    <submittedName>
        <fullName evidence="2">Uncharacterized protein</fullName>
    </submittedName>
</protein>
<proteinExistence type="predicted"/>
<organism evidence="2 3">
    <name type="scientific">Oryza sativa subsp. japonica</name>
    <name type="common">Rice</name>
    <dbReference type="NCBI Taxonomy" id="39947"/>
    <lineage>
        <taxon>Eukaryota</taxon>
        <taxon>Viridiplantae</taxon>
        <taxon>Streptophyta</taxon>
        <taxon>Embryophyta</taxon>
        <taxon>Tracheophyta</taxon>
        <taxon>Spermatophyta</taxon>
        <taxon>Magnoliopsida</taxon>
        <taxon>Liliopsida</taxon>
        <taxon>Poales</taxon>
        <taxon>Poaceae</taxon>
        <taxon>BOP clade</taxon>
        <taxon>Oryzoideae</taxon>
        <taxon>Oryzeae</taxon>
        <taxon>Oryzinae</taxon>
        <taxon>Oryza</taxon>
        <taxon>Oryza sativa</taxon>
    </lineage>
</organism>
<dbReference type="AlphaFoldDB" id="Q2R779"/>
<feature type="compositionally biased region" description="Acidic residues" evidence="1">
    <location>
        <begin position="320"/>
        <end position="335"/>
    </location>
</feature>
<reference evidence="3" key="2">
    <citation type="journal article" date="2008" name="Nucleic Acids Res.">
        <title>The rice annotation project database (RAP-DB): 2008 update.</title>
        <authorList>
            <consortium name="The rice annotation project (RAP)"/>
        </authorList>
    </citation>
    <scope>GENOME REANNOTATION</scope>
    <source>
        <strain evidence="3">cv. Nipponbare</strain>
    </source>
</reference>
<dbReference type="Proteomes" id="UP000000763">
    <property type="component" value="Chromosome 11"/>
</dbReference>
<sequence length="374" mass="42167">MAVAPPPEVAATLHPRPPSDSGGTRSAAAGSGRDENRRRRIWPVGSSSSSAATMDRLVRLHYGGCVVDESTHGSQFEGMTVRQLVFFAKPTFEELMSRIKHELDWNDESVGMQGRYDVGGGVMSHKFMLDLNGEIEWQTYIDIVLGSHFKSLEVFAWKKDGRIGKKELIELNESPLIESPISCHELSERCSRKEELIEEDVEGGEGVNDMADVEVREENDPVREEVHAEENVPLREEVHVEDNVPLREEVNVEENVPVREEGDVEDGREVGDDVELPEEEANAKNVSMGLRELARLKFYTREECEEAMIRSGLNPGWLEYDTEDELDESASDSDDDRPVRKMSEHERTVFAKLVGRNPEITQFEDLTRSGVGER</sequence>
<feature type="region of interest" description="Disordered" evidence="1">
    <location>
        <begin position="1"/>
        <end position="47"/>
    </location>
</feature>
<feature type="region of interest" description="Disordered" evidence="1">
    <location>
        <begin position="258"/>
        <end position="281"/>
    </location>
</feature>